<dbReference type="eggNOG" id="COG0457">
    <property type="taxonomic scope" value="Bacteria"/>
</dbReference>
<dbReference type="STRING" id="953739.SVEN_5719"/>
<dbReference type="PATRIC" id="fig|953739.5.peg.941"/>
<dbReference type="SUPFAM" id="SSF47413">
    <property type="entry name" value="lambda repressor-like DNA-binding domains"/>
    <property type="match status" value="1"/>
</dbReference>
<protein>
    <recommendedName>
        <fullName evidence="4">XRE family transcriptional regulator</fullName>
    </recommendedName>
</protein>
<name>F2R9G2_STRVP</name>
<organism evidence="2 3">
    <name type="scientific">Streptomyces venezuelae (strain ATCC 10712 / CBS 650.69 / DSM 40230 / JCM 4526 / NBRC 13096 / PD 04745)</name>
    <dbReference type="NCBI Taxonomy" id="953739"/>
    <lineage>
        <taxon>Bacteria</taxon>
        <taxon>Bacillati</taxon>
        <taxon>Actinomycetota</taxon>
        <taxon>Actinomycetes</taxon>
        <taxon>Kitasatosporales</taxon>
        <taxon>Streptomycetaceae</taxon>
        <taxon>Streptomyces</taxon>
    </lineage>
</organism>
<sequence>MAQRPVPLDENHSVRAWWGKELRNWRRVRRLSSRALGELVQLSGTLIERIEKNQRRCTAQLAAKFDVALDAGGALVRLWRYVEREEQREGSHADNGAALPLEGGMDDRPSGKVGEIPVSYLKRMSAVERRKLMVLLGGLGVAATAVTSDLARPRAVRVEDIQQVRAASIALSQWDARFGGDGLVQSAAEGEMTRARALLQLDCPTSLKQDLFTDVSRLAIVLGAAAFDRLQHDEATTLLELGRQCAEEADNWSLRASALNWRARQEIWRGHPEEGLTFAEVGLVRSDRLTPREQAMLHNARARALAKMKRADEARAAIGLSDDIVTRAKGAGEEAPWMVFYDHAQHLGDTGHAAFDIAMLPGSRGAVELARNRLEAAVEGHTSEFTRSRALSGTKLATLLMSTGEPDRAVAVATRALDDVGRLRSRRAATDVASLARAAAPFSRRPELAELRARIGTVLA</sequence>
<dbReference type="GeneID" id="51866273"/>
<dbReference type="Gene3D" id="1.25.40.10">
    <property type="entry name" value="Tetratricopeptide repeat domain"/>
    <property type="match status" value="1"/>
</dbReference>
<dbReference type="eggNOG" id="COG1813">
    <property type="taxonomic scope" value="Bacteria"/>
</dbReference>
<dbReference type="SUPFAM" id="SSF48452">
    <property type="entry name" value="TPR-like"/>
    <property type="match status" value="1"/>
</dbReference>
<reference evidence="2 3" key="1">
    <citation type="journal article" date="2011" name="BMC Genomics">
        <title>Genome-wide analysis of the role of GlnR in Streptomyces venezuelae provides new insights into global nitrogen regulation in actinomycetes.</title>
        <authorList>
            <person name="Pullan S.T."/>
            <person name="Bibb M.J."/>
            <person name="Merrick M."/>
        </authorList>
    </citation>
    <scope>NUCLEOTIDE SEQUENCE [LARGE SCALE GENOMIC DNA]</scope>
    <source>
        <strain evidence="3">ATCC 10712 / CBS 650.69 / DSM 40230 / JCM 4526 / NBRC 13096 / PD 04745</strain>
    </source>
</reference>
<evidence type="ECO:0000313" key="3">
    <source>
        <dbReference type="Proteomes" id="UP000006854"/>
    </source>
</evidence>
<keyword evidence="3" id="KW-1185">Reference proteome</keyword>
<dbReference type="OrthoDB" id="3213425at2"/>
<dbReference type="KEGG" id="sve:SVEN_5719"/>
<proteinExistence type="predicted"/>
<accession>F2R9G2</accession>
<dbReference type="InterPro" id="IPR011990">
    <property type="entry name" value="TPR-like_helical_dom_sf"/>
</dbReference>
<dbReference type="HOGENOM" id="CLU_029927_0_0_11"/>
<gene>
    <name evidence="2" type="ordered locus">SVEN_5719</name>
</gene>
<dbReference type="InterPro" id="IPR010982">
    <property type="entry name" value="Lambda_DNA-bd_dom_sf"/>
</dbReference>
<evidence type="ECO:0000313" key="2">
    <source>
        <dbReference type="EMBL" id="CCA59005.1"/>
    </source>
</evidence>
<evidence type="ECO:0008006" key="4">
    <source>
        <dbReference type="Google" id="ProtNLM"/>
    </source>
</evidence>
<evidence type="ECO:0000256" key="1">
    <source>
        <dbReference type="SAM" id="MobiDB-lite"/>
    </source>
</evidence>
<feature type="region of interest" description="Disordered" evidence="1">
    <location>
        <begin position="89"/>
        <end position="108"/>
    </location>
</feature>
<dbReference type="AlphaFoldDB" id="F2R9G2"/>
<dbReference type="GO" id="GO:0003677">
    <property type="term" value="F:DNA binding"/>
    <property type="evidence" value="ECO:0007669"/>
    <property type="project" value="InterPro"/>
</dbReference>
<dbReference type="EMBL" id="FR845719">
    <property type="protein sequence ID" value="CCA59005.1"/>
    <property type="molecule type" value="Genomic_DNA"/>
</dbReference>
<dbReference type="RefSeq" id="WP_015036900.1">
    <property type="nucleotide sequence ID" value="NC_018750.1"/>
</dbReference>
<dbReference type="Proteomes" id="UP000006854">
    <property type="component" value="Chromosome"/>
</dbReference>